<evidence type="ECO:0000313" key="5">
    <source>
        <dbReference type="EMBL" id="MBB3771236.1"/>
    </source>
</evidence>
<dbReference type="InterPro" id="IPR038352">
    <property type="entry name" value="Imelysin_sf"/>
</dbReference>
<keyword evidence="2 3" id="KW-0732">Signal</keyword>
<dbReference type="GO" id="GO:0030313">
    <property type="term" value="C:cell envelope"/>
    <property type="evidence" value="ECO:0007669"/>
    <property type="project" value="UniProtKB-SubCell"/>
</dbReference>
<keyword evidence="6" id="KW-1185">Reference proteome</keyword>
<evidence type="ECO:0000256" key="2">
    <source>
        <dbReference type="ARBA" id="ARBA00022729"/>
    </source>
</evidence>
<dbReference type="Proteomes" id="UP000533469">
    <property type="component" value="Unassembled WGS sequence"/>
</dbReference>
<comment type="caution">
    <text evidence="5">The sequence shown here is derived from an EMBL/GenBank/DDBJ whole genome shotgun (WGS) entry which is preliminary data.</text>
</comment>
<name>A0A839Z8S7_9HYPH</name>
<evidence type="ECO:0000256" key="3">
    <source>
        <dbReference type="SAM" id="SignalP"/>
    </source>
</evidence>
<evidence type="ECO:0000313" key="6">
    <source>
        <dbReference type="Proteomes" id="UP000533469"/>
    </source>
</evidence>
<organism evidence="5 6">
    <name type="scientific">Ancylobacter tetraedralis</name>
    <dbReference type="NCBI Taxonomy" id="217068"/>
    <lineage>
        <taxon>Bacteria</taxon>
        <taxon>Pseudomonadati</taxon>
        <taxon>Pseudomonadota</taxon>
        <taxon>Alphaproteobacteria</taxon>
        <taxon>Hyphomicrobiales</taxon>
        <taxon>Xanthobacteraceae</taxon>
        <taxon>Ancylobacter</taxon>
    </lineage>
</organism>
<feature type="domain" description="Imelysin-like" evidence="4">
    <location>
        <begin position="48"/>
        <end position="403"/>
    </location>
</feature>
<dbReference type="Gene3D" id="1.20.1420.20">
    <property type="entry name" value="M75 peptidase, HXXE motif"/>
    <property type="match status" value="1"/>
</dbReference>
<dbReference type="AlphaFoldDB" id="A0A839Z8S7"/>
<feature type="chain" id="PRO_5032842290" evidence="3">
    <location>
        <begin position="29"/>
        <end position="431"/>
    </location>
</feature>
<dbReference type="CDD" id="cd14657">
    <property type="entry name" value="Imelysin_IrpA-like"/>
    <property type="match status" value="1"/>
</dbReference>
<dbReference type="Pfam" id="PF09375">
    <property type="entry name" value="Peptidase_M75"/>
    <property type="match status" value="1"/>
</dbReference>
<gene>
    <name evidence="5" type="ORF">FHS55_001835</name>
</gene>
<dbReference type="InterPro" id="IPR018976">
    <property type="entry name" value="Imelysin-like"/>
</dbReference>
<evidence type="ECO:0000256" key="1">
    <source>
        <dbReference type="ARBA" id="ARBA00004196"/>
    </source>
</evidence>
<dbReference type="EMBL" id="JACICD010000003">
    <property type="protein sequence ID" value="MBB3771236.1"/>
    <property type="molecule type" value="Genomic_DNA"/>
</dbReference>
<sequence>MRARSLFATPLLAAVALGALVAAGPARADTAPPKVHDIVVTYANIAEAIYGDSLATAKDLQKAVEAFLAEPTQANLDKARVAWKAARVPYQQSEGFRFGNKIVDEWEGNVNAWPLDEGLIDYVDKKSYGETSDENPLYTANVIANTKIRVGKKTIDATKITPKLLRSLQEAGGVESNVAIGYHAIEFLLWGQDLNGTGPGAGNRPASDYDLKNCSNGHCDRRAAYLKAATELLVADLEEMSKAWAAKGKARAAVLKQKDNAALGTILTGLGSLSYGELAGERMKLGLILHDPEEEHDCFSDNTHNSHYYDELGIASIYRGKYTRVDGSVVEGPSVDALATAKAPKAAEEANAKIDAALAALKAIKDEADSGKEAYDQMIGEGNTEGNALVQKGVDSLVAQTRAIEGVVAGLKLKIKVEGSDSLDDPSKVSE</sequence>
<proteinExistence type="predicted"/>
<evidence type="ECO:0000259" key="4">
    <source>
        <dbReference type="Pfam" id="PF09375"/>
    </source>
</evidence>
<accession>A0A839Z8S7</accession>
<dbReference type="RefSeq" id="WP_183189415.1">
    <property type="nucleotide sequence ID" value="NZ_JACICD010000003.1"/>
</dbReference>
<protein>
    <submittedName>
        <fullName evidence="5">Putative iron-regulated protein</fullName>
    </submittedName>
</protein>
<reference evidence="5 6" key="1">
    <citation type="submission" date="2020-08" db="EMBL/GenBank/DDBJ databases">
        <title>Genomic Encyclopedia of Type Strains, Phase IV (KMG-IV): sequencing the most valuable type-strain genomes for metagenomic binning, comparative biology and taxonomic classification.</title>
        <authorList>
            <person name="Goeker M."/>
        </authorList>
    </citation>
    <scope>NUCLEOTIDE SEQUENCE [LARGE SCALE GENOMIC DNA]</scope>
    <source>
        <strain evidence="5 6">DSM 5895</strain>
    </source>
</reference>
<comment type="subcellular location">
    <subcellularLocation>
        <location evidence="1">Cell envelope</location>
    </subcellularLocation>
</comment>
<feature type="signal peptide" evidence="3">
    <location>
        <begin position="1"/>
        <end position="28"/>
    </location>
</feature>